<dbReference type="GO" id="GO:0006886">
    <property type="term" value="P:intracellular protein transport"/>
    <property type="evidence" value="ECO:0007669"/>
    <property type="project" value="InterPro"/>
</dbReference>
<evidence type="ECO:0000256" key="7">
    <source>
        <dbReference type="ARBA" id="ARBA00023329"/>
    </source>
</evidence>
<evidence type="ECO:0000313" key="9">
    <source>
        <dbReference type="Proteomes" id="UP001280121"/>
    </source>
</evidence>
<evidence type="ECO:0000256" key="6">
    <source>
        <dbReference type="ARBA" id="ARBA00023176"/>
    </source>
</evidence>
<dbReference type="Proteomes" id="UP001280121">
    <property type="component" value="Unassembled WGS sequence"/>
</dbReference>
<evidence type="ECO:0000256" key="2">
    <source>
        <dbReference type="ARBA" id="ARBA00004180"/>
    </source>
</evidence>
<dbReference type="GO" id="GO:0030130">
    <property type="term" value="C:clathrin coat of trans-Golgi network vesicle"/>
    <property type="evidence" value="ECO:0007669"/>
    <property type="project" value="InterPro"/>
</dbReference>
<dbReference type="InterPro" id="IPR000996">
    <property type="entry name" value="Clathrin_L-chain"/>
</dbReference>
<dbReference type="AlphaFoldDB" id="A0AAE0CPR7"/>
<evidence type="ECO:0000256" key="3">
    <source>
        <dbReference type="ARBA" id="ARBA00004277"/>
    </source>
</evidence>
<dbReference type="PANTHER" id="PTHR10639:SF24">
    <property type="entry name" value="CLATHRIN LIGHT CHAIN 3"/>
    <property type="match status" value="1"/>
</dbReference>
<proteinExistence type="inferred from homology"/>
<evidence type="ECO:0000256" key="4">
    <source>
        <dbReference type="ARBA" id="ARBA00005263"/>
    </source>
</evidence>
<keyword evidence="6" id="KW-0168">Coated pit</keyword>
<dbReference type="PANTHER" id="PTHR10639">
    <property type="entry name" value="CLATHRIN LIGHT CHAIN"/>
    <property type="match status" value="1"/>
</dbReference>
<dbReference type="EMBL" id="JANJYI010000002">
    <property type="protein sequence ID" value="KAK2658393.1"/>
    <property type="molecule type" value="Genomic_DNA"/>
</dbReference>
<gene>
    <name evidence="8" type="ORF">Ddye_004926</name>
</gene>
<comment type="subcellular location">
    <subcellularLocation>
        <location evidence="2">Cytoplasmic vesicle membrane</location>
        <topology evidence="2">Peripheral membrane protein</topology>
        <orientation evidence="2">Cytoplasmic side</orientation>
    </subcellularLocation>
    <subcellularLocation>
        <location evidence="3">Membrane</location>
        <location evidence="3">Coated pit</location>
        <topology evidence="3">Peripheral membrane protein</topology>
        <orientation evidence="3">Cytoplasmic side</orientation>
    </subcellularLocation>
</comment>
<keyword evidence="9" id="KW-1185">Reference proteome</keyword>
<keyword evidence="7" id="KW-0968">Cytoplasmic vesicle</keyword>
<keyword evidence="5" id="KW-0472">Membrane</keyword>
<evidence type="ECO:0000256" key="1">
    <source>
        <dbReference type="ARBA" id="ARBA00003913"/>
    </source>
</evidence>
<dbReference type="GO" id="GO:0072583">
    <property type="term" value="P:clathrin-dependent endocytosis"/>
    <property type="evidence" value="ECO:0007669"/>
    <property type="project" value="TreeGrafter"/>
</dbReference>
<organism evidence="8 9">
    <name type="scientific">Dipteronia dyeriana</name>
    <dbReference type="NCBI Taxonomy" id="168575"/>
    <lineage>
        <taxon>Eukaryota</taxon>
        <taxon>Viridiplantae</taxon>
        <taxon>Streptophyta</taxon>
        <taxon>Embryophyta</taxon>
        <taxon>Tracheophyta</taxon>
        <taxon>Spermatophyta</taxon>
        <taxon>Magnoliopsida</taxon>
        <taxon>eudicotyledons</taxon>
        <taxon>Gunneridae</taxon>
        <taxon>Pentapetalae</taxon>
        <taxon>rosids</taxon>
        <taxon>malvids</taxon>
        <taxon>Sapindales</taxon>
        <taxon>Sapindaceae</taxon>
        <taxon>Hippocastanoideae</taxon>
        <taxon>Acereae</taxon>
        <taxon>Dipteronia</taxon>
    </lineage>
</organism>
<dbReference type="GO" id="GO:0030132">
    <property type="term" value="C:clathrin coat of coated pit"/>
    <property type="evidence" value="ECO:0007669"/>
    <property type="project" value="InterPro"/>
</dbReference>
<evidence type="ECO:0000313" key="8">
    <source>
        <dbReference type="EMBL" id="KAK2658393.1"/>
    </source>
</evidence>
<protein>
    <submittedName>
        <fullName evidence="8">Uncharacterized protein</fullName>
    </submittedName>
</protein>
<accession>A0AAE0CPR7</accession>
<sequence>MEVAERSDGYLAKAQERLWVAKTHKLSFFFFLQSWVACAFRFEVNQIRVWTLISPNRAAGFKELLPNEVPTIEKRKGNKDQVHQEKKPSIVVIHGPKPDTPTYLGQILPKLKQNASNSCFALAFFVGV</sequence>
<comment type="function">
    <text evidence="1">Clathrin is the major protein of the polyhedral coat of coated pits and vesicles.</text>
</comment>
<name>A0AAE0CPR7_9ROSI</name>
<reference evidence="8" key="1">
    <citation type="journal article" date="2023" name="Plant J.">
        <title>Genome sequences and population genomics provide insights into the demographic history, inbreeding, and mutation load of two 'living fossil' tree species of Dipteronia.</title>
        <authorList>
            <person name="Feng Y."/>
            <person name="Comes H.P."/>
            <person name="Chen J."/>
            <person name="Zhu S."/>
            <person name="Lu R."/>
            <person name="Zhang X."/>
            <person name="Li P."/>
            <person name="Qiu J."/>
            <person name="Olsen K.M."/>
            <person name="Qiu Y."/>
        </authorList>
    </citation>
    <scope>NUCLEOTIDE SEQUENCE</scope>
    <source>
        <strain evidence="8">KIB01</strain>
    </source>
</reference>
<evidence type="ECO:0000256" key="5">
    <source>
        <dbReference type="ARBA" id="ARBA00023136"/>
    </source>
</evidence>
<comment type="caution">
    <text evidence="8">The sequence shown here is derived from an EMBL/GenBank/DDBJ whole genome shotgun (WGS) entry which is preliminary data.</text>
</comment>
<dbReference type="GO" id="GO:0005198">
    <property type="term" value="F:structural molecule activity"/>
    <property type="evidence" value="ECO:0007669"/>
    <property type="project" value="InterPro"/>
</dbReference>
<comment type="similarity">
    <text evidence="4">Belongs to the clathrin light chain family.</text>
</comment>
<dbReference type="GO" id="GO:0032050">
    <property type="term" value="F:clathrin heavy chain binding"/>
    <property type="evidence" value="ECO:0007669"/>
    <property type="project" value="TreeGrafter"/>
</dbReference>